<feature type="signal peptide" evidence="8">
    <location>
        <begin position="1"/>
        <end position="30"/>
    </location>
</feature>
<dbReference type="InterPro" id="IPR037066">
    <property type="entry name" value="Plug_dom_sf"/>
</dbReference>
<reference evidence="11" key="1">
    <citation type="submission" date="2016-10" db="EMBL/GenBank/DDBJ databases">
        <authorList>
            <person name="Varghese N."/>
            <person name="Submissions S."/>
        </authorList>
    </citation>
    <scope>NUCLEOTIDE SEQUENCE [LARGE SCALE GENOMIC DNA]</scope>
    <source>
        <strain evidence="11">DSM 25329</strain>
    </source>
</reference>
<dbReference type="GO" id="GO:0009279">
    <property type="term" value="C:cell outer membrane"/>
    <property type="evidence" value="ECO:0007669"/>
    <property type="project" value="UniProtKB-SubCell"/>
</dbReference>
<dbReference type="EMBL" id="FNAN01000005">
    <property type="protein sequence ID" value="SDE49639.1"/>
    <property type="molecule type" value="Genomic_DNA"/>
</dbReference>
<keyword evidence="8" id="KW-0732">Signal</keyword>
<proteinExistence type="inferred from homology"/>
<accession>A0A1G7DDU8</accession>
<keyword evidence="2 7" id="KW-0813">Transport</keyword>
<dbReference type="AlphaFoldDB" id="A0A1G7DDU8"/>
<protein>
    <submittedName>
        <fullName evidence="10">TonB-linked outer membrane protein, SusC/RagA family</fullName>
    </submittedName>
</protein>
<dbReference type="InterPro" id="IPR023997">
    <property type="entry name" value="TonB-dep_OMP_SusC/RagA_CS"/>
</dbReference>
<keyword evidence="5 7" id="KW-0472">Membrane</keyword>
<dbReference type="InterPro" id="IPR039426">
    <property type="entry name" value="TonB-dep_rcpt-like"/>
</dbReference>
<evidence type="ECO:0000256" key="8">
    <source>
        <dbReference type="SAM" id="SignalP"/>
    </source>
</evidence>
<evidence type="ECO:0000256" key="1">
    <source>
        <dbReference type="ARBA" id="ARBA00004571"/>
    </source>
</evidence>
<evidence type="ECO:0000313" key="11">
    <source>
        <dbReference type="Proteomes" id="UP000198748"/>
    </source>
</evidence>
<dbReference type="SUPFAM" id="SSF56935">
    <property type="entry name" value="Porins"/>
    <property type="match status" value="1"/>
</dbReference>
<dbReference type="Gene3D" id="2.170.130.10">
    <property type="entry name" value="TonB-dependent receptor, plug domain"/>
    <property type="match status" value="1"/>
</dbReference>
<keyword evidence="6 7" id="KW-0998">Cell outer membrane</keyword>
<dbReference type="STRING" id="659014.SAMN04487996_105203"/>
<dbReference type="InterPro" id="IPR023996">
    <property type="entry name" value="TonB-dep_OMP_SusC/RagA"/>
</dbReference>
<dbReference type="SUPFAM" id="SSF49464">
    <property type="entry name" value="Carboxypeptidase regulatory domain-like"/>
    <property type="match status" value="1"/>
</dbReference>
<dbReference type="Pfam" id="PF13715">
    <property type="entry name" value="CarbopepD_reg_2"/>
    <property type="match status" value="1"/>
</dbReference>
<comment type="subcellular location">
    <subcellularLocation>
        <location evidence="1 7">Cell outer membrane</location>
        <topology evidence="1 7">Multi-pass membrane protein</topology>
    </subcellularLocation>
</comment>
<gene>
    <name evidence="10" type="ORF">SAMN04487996_105203</name>
</gene>
<dbReference type="OrthoDB" id="9768177at2"/>
<dbReference type="NCBIfam" id="TIGR04056">
    <property type="entry name" value="OMP_RagA_SusC"/>
    <property type="match status" value="1"/>
</dbReference>
<organism evidence="10 11">
    <name type="scientific">Dyadobacter soli</name>
    <dbReference type="NCBI Taxonomy" id="659014"/>
    <lineage>
        <taxon>Bacteria</taxon>
        <taxon>Pseudomonadati</taxon>
        <taxon>Bacteroidota</taxon>
        <taxon>Cytophagia</taxon>
        <taxon>Cytophagales</taxon>
        <taxon>Spirosomataceae</taxon>
        <taxon>Dyadobacter</taxon>
    </lineage>
</organism>
<feature type="domain" description="TonB-dependent receptor plug" evidence="9">
    <location>
        <begin position="139"/>
        <end position="246"/>
    </location>
</feature>
<evidence type="ECO:0000256" key="3">
    <source>
        <dbReference type="ARBA" id="ARBA00022452"/>
    </source>
</evidence>
<dbReference type="InterPro" id="IPR036942">
    <property type="entry name" value="Beta-barrel_TonB_sf"/>
</dbReference>
<dbReference type="InterPro" id="IPR012910">
    <property type="entry name" value="Plug_dom"/>
</dbReference>
<keyword evidence="4 7" id="KW-0812">Transmembrane</keyword>
<dbReference type="Gene3D" id="2.60.40.1120">
    <property type="entry name" value="Carboxypeptidase-like, regulatory domain"/>
    <property type="match status" value="1"/>
</dbReference>
<evidence type="ECO:0000313" key="10">
    <source>
        <dbReference type="EMBL" id="SDE49639.1"/>
    </source>
</evidence>
<keyword evidence="3 7" id="KW-1134">Transmembrane beta strand</keyword>
<evidence type="ECO:0000256" key="4">
    <source>
        <dbReference type="ARBA" id="ARBA00022692"/>
    </source>
</evidence>
<evidence type="ECO:0000259" key="9">
    <source>
        <dbReference type="Pfam" id="PF07715"/>
    </source>
</evidence>
<evidence type="ECO:0000256" key="6">
    <source>
        <dbReference type="ARBA" id="ARBA00023237"/>
    </source>
</evidence>
<feature type="chain" id="PRO_5011455114" evidence="8">
    <location>
        <begin position="31"/>
        <end position="1065"/>
    </location>
</feature>
<evidence type="ECO:0000256" key="2">
    <source>
        <dbReference type="ARBA" id="ARBA00022448"/>
    </source>
</evidence>
<dbReference type="Gene3D" id="2.40.170.20">
    <property type="entry name" value="TonB-dependent receptor, beta-barrel domain"/>
    <property type="match status" value="1"/>
</dbReference>
<dbReference type="Pfam" id="PF07715">
    <property type="entry name" value="Plug"/>
    <property type="match status" value="1"/>
</dbReference>
<evidence type="ECO:0000256" key="5">
    <source>
        <dbReference type="ARBA" id="ARBA00023136"/>
    </source>
</evidence>
<sequence length="1065" mass="118751">MHITKGFFTSLRRISGVCIYAICMYPPVPASVVASPLARVGHVMQADRTVTGTVLAKEGNAAIPGVTVVVKGTNQGTTTNADGKFTIEIPGNSAVLVFSAVGYVTQEQETGNASVLDVVLATDQKTLNEVVVVGYGTQKKRDLTGAVSQVNATRLENENPQSVQDVLRGNVPGMNVGFSTSAKGGGNVSVRGQNSINAGSTPLIVLDGTIYYGGMEDINPNDIETIDVLKDASSSAVFGAKAASGVILITTKKGKEGKPLININSNFGFAEVAKNQPVLSPQGFINWRQEVMRNINATAEPERFADPNHLPAGVTLDQWLGYDGSKGDPTTVWLQRLGMQPAEIQNYKDGKSVDWYSKVFQKGFRQDHTVSLSGRSDRISYYMSLGYLNNEGIIVGDKYSTVRARLNLEGKVNKHLTVGMNTQFARRDESQVPVNYDLARTISPWGSEFDANGNYAWRPNGEASGGNHPYYARSFIQRDQGAQTLNSVLFAKVNLPFGFTYQINFTPRFDYTHRYNAESAKHAEWAAEGGRASRKDSTVFNWQVDNILKWNKTIAGKHQIDLTFLANAERFKSWRDSISNKGFAPTDVLGYHNIQAGGIPVVYTDDQTSTADALMARLFYSFKDKYMLTVSSRRDGYSAFGQKNPRAVFSSAALGWVFTDEGFLHSKWLSYGKLRVSYGNNGNRDIPRYDALADLASGKYLHVKPDGTVYQVSQLYVSRMANPNLKWEKTNALNVGLDFALFNNLVDGSVEFYKSTTKDLLVKRALPNVLGFDNVWDNLGEVQNKGLEISLNSNNIRRENFTWRSTFNFQLNRNKIVHLYGNMIDLKDGTGKVTGRKEADDVTNRWFIGHALDAIWNYRILGVWQKEEEAEAAKYGVKPGDFKLKDVNGDGKFTNDDKEFLGYTTPRFRWTFRNEFKLFKSLDVSFMIYSYWGQKGTFNQMKNRDGFVDRTSSYVFPYWTEQNRQNEWARLYSSEGSATGYAVYRSKSFVRFENLSVAYTVPKAVSQKAAVQKLRIYGNVRNIGFWAPQWNFWDPENGTNGTTNNSIATSVPSPRIYTIGLDITL</sequence>
<dbReference type="Proteomes" id="UP000198748">
    <property type="component" value="Unassembled WGS sequence"/>
</dbReference>
<evidence type="ECO:0000256" key="7">
    <source>
        <dbReference type="PROSITE-ProRule" id="PRU01360"/>
    </source>
</evidence>
<keyword evidence="11" id="KW-1185">Reference proteome</keyword>
<dbReference type="PROSITE" id="PS52016">
    <property type="entry name" value="TONB_DEPENDENT_REC_3"/>
    <property type="match status" value="1"/>
</dbReference>
<name>A0A1G7DDU8_9BACT</name>
<dbReference type="InterPro" id="IPR008969">
    <property type="entry name" value="CarboxyPept-like_regulatory"/>
</dbReference>
<comment type="similarity">
    <text evidence="7">Belongs to the TonB-dependent receptor family.</text>
</comment>
<dbReference type="NCBIfam" id="TIGR04057">
    <property type="entry name" value="SusC_RagA_signa"/>
    <property type="match status" value="1"/>
</dbReference>